<gene>
    <name evidence="10" type="primary">bioY</name>
    <name evidence="10" type="ORF">NCTC5385_00185</name>
</gene>
<dbReference type="AlphaFoldDB" id="A0A4U9XL35"/>
<dbReference type="EMBL" id="LR594035">
    <property type="protein sequence ID" value="VTS13562.1"/>
    <property type="molecule type" value="Genomic_DNA"/>
</dbReference>
<keyword evidence="4 8" id="KW-1003">Cell membrane</keyword>
<dbReference type="RefSeq" id="WP_138067881.1">
    <property type="nucleotide sequence ID" value="NZ_LR594035.1"/>
</dbReference>
<keyword evidence="7 8" id="KW-0472">Membrane</keyword>
<evidence type="ECO:0000256" key="6">
    <source>
        <dbReference type="ARBA" id="ARBA00022989"/>
    </source>
</evidence>
<evidence type="ECO:0000256" key="5">
    <source>
        <dbReference type="ARBA" id="ARBA00022692"/>
    </source>
</evidence>
<dbReference type="InterPro" id="IPR003784">
    <property type="entry name" value="BioY"/>
</dbReference>
<organism evidence="10 11">
    <name type="scientific">Streptococcus pseudoporcinus</name>
    <dbReference type="NCBI Taxonomy" id="361101"/>
    <lineage>
        <taxon>Bacteria</taxon>
        <taxon>Bacillati</taxon>
        <taxon>Bacillota</taxon>
        <taxon>Bacilli</taxon>
        <taxon>Lactobacillales</taxon>
        <taxon>Streptococcaceae</taxon>
        <taxon>Streptococcus</taxon>
    </lineage>
</organism>
<comment type="subcellular location">
    <subcellularLocation>
        <location evidence="1 8">Cell membrane</location>
        <topology evidence="1 8">Multi-pass membrane protein</topology>
    </subcellularLocation>
</comment>
<name>A0A4U9XL35_9STRE</name>
<keyword evidence="6 9" id="KW-1133">Transmembrane helix</keyword>
<reference evidence="10 11" key="1">
    <citation type="submission" date="2019-05" db="EMBL/GenBank/DDBJ databases">
        <authorList>
            <consortium name="Pathogen Informatics"/>
        </authorList>
    </citation>
    <scope>NUCLEOTIDE SEQUENCE [LARGE SCALE GENOMIC DNA]</scope>
    <source>
        <strain evidence="10 11">NCTC5385</strain>
    </source>
</reference>
<feature type="transmembrane region" description="Helical" evidence="9">
    <location>
        <begin position="56"/>
        <end position="73"/>
    </location>
</feature>
<evidence type="ECO:0000256" key="8">
    <source>
        <dbReference type="PIRNR" id="PIRNR016661"/>
    </source>
</evidence>
<evidence type="ECO:0000256" key="4">
    <source>
        <dbReference type="ARBA" id="ARBA00022475"/>
    </source>
</evidence>
<feature type="transmembrane region" description="Helical" evidence="9">
    <location>
        <begin position="113"/>
        <end position="136"/>
    </location>
</feature>
<evidence type="ECO:0000256" key="3">
    <source>
        <dbReference type="ARBA" id="ARBA00022448"/>
    </source>
</evidence>
<evidence type="ECO:0000313" key="11">
    <source>
        <dbReference type="Proteomes" id="UP000304914"/>
    </source>
</evidence>
<evidence type="ECO:0000313" key="10">
    <source>
        <dbReference type="EMBL" id="VTS13562.1"/>
    </source>
</evidence>
<dbReference type="Pfam" id="PF02632">
    <property type="entry name" value="BioY"/>
    <property type="match status" value="1"/>
</dbReference>
<evidence type="ECO:0000256" key="1">
    <source>
        <dbReference type="ARBA" id="ARBA00004651"/>
    </source>
</evidence>
<dbReference type="GO" id="GO:0015225">
    <property type="term" value="F:biotin transmembrane transporter activity"/>
    <property type="evidence" value="ECO:0007669"/>
    <property type="project" value="UniProtKB-UniRule"/>
</dbReference>
<comment type="similarity">
    <text evidence="2 8">Belongs to the BioY family.</text>
</comment>
<keyword evidence="3 8" id="KW-0813">Transport</keyword>
<dbReference type="STRING" id="873448.STRPO_1255"/>
<evidence type="ECO:0000256" key="7">
    <source>
        <dbReference type="ARBA" id="ARBA00023136"/>
    </source>
</evidence>
<dbReference type="Proteomes" id="UP000304914">
    <property type="component" value="Chromosome"/>
</dbReference>
<proteinExistence type="inferred from homology"/>
<dbReference type="GO" id="GO:0005886">
    <property type="term" value="C:plasma membrane"/>
    <property type="evidence" value="ECO:0007669"/>
    <property type="project" value="UniProtKB-SubCell"/>
</dbReference>
<dbReference type="PANTHER" id="PTHR34295:SF4">
    <property type="entry name" value="BIOTIN TRANSPORTER BIOY-RELATED"/>
    <property type="match status" value="1"/>
</dbReference>
<evidence type="ECO:0000256" key="2">
    <source>
        <dbReference type="ARBA" id="ARBA00010692"/>
    </source>
</evidence>
<sequence length="179" mass="19572">MFTTKDLAYMAMMTTLIIILGFIPPIPLGFIPVPIVLQNMGIMLAALLLGSKKGSVSVLLFLLIGFFVPVFSGKATTLPVFMGPTAGYVFAWLLVPFLFALLFKLLKKQSKIIIFVLIWLVGVLLVDVFGAVWLSIHTGMPIRAALVSNLAFIPGDTIKAALATLIALKLRESYINIRY</sequence>
<keyword evidence="5 9" id="KW-0812">Transmembrane</keyword>
<feature type="transmembrane region" description="Helical" evidence="9">
    <location>
        <begin position="85"/>
        <end position="106"/>
    </location>
</feature>
<feature type="transmembrane region" description="Helical" evidence="9">
    <location>
        <begin position="142"/>
        <end position="168"/>
    </location>
</feature>
<dbReference type="Gene3D" id="1.10.1760.20">
    <property type="match status" value="1"/>
</dbReference>
<accession>A0A4U9XL35</accession>
<dbReference type="PANTHER" id="PTHR34295">
    <property type="entry name" value="BIOTIN TRANSPORTER BIOY"/>
    <property type="match status" value="1"/>
</dbReference>
<evidence type="ECO:0000256" key="9">
    <source>
        <dbReference type="SAM" id="Phobius"/>
    </source>
</evidence>
<feature type="transmembrane region" description="Helical" evidence="9">
    <location>
        <begin position="30"/>
        <end position="49"/>
    </location>
</feature>
<protein>
    <recommendedName>
        <fullName evidence="8">Biotin transporter</fullName>
    </recommendedName>
</protein>
<feature type="transmembrane region" description="Helical" evidence="9">
    <location>
        <begin position="7"/>
        <end position="24"/>
    </location>
</feature>
<dbReference type="PIRSF" id="PIRSF016661">
    <property type="entry name" value="BioY"/>
    <property type="match status" value="1"/>
</dbReference>